<evidence type="ECO:0000256" key="2">
    <source>
        <dbReference type="ARBA" id="ARBA00022630"/>
    </source>
</evidence>
<dbReference type="SUPFAM" id="SSF50475">
    <property type="entry name" value="FMN-binding split barrel"/>
    <property type="match status" value="1"/>
</dbReference>
<dbReference type="GO" id="GO:0010181">
    <property type="term" value="F:FMN binding"/>
    <property type="evidence" value="ECO:0007669"/>
    <property type="project" value="InterPro"/>
</dbReference>
<dbReference type="InterPro" id="IPR012349">
    <property type="entry name" value="Split_barrel_FMN-bd"/>
</dbReference>
<dbReference type="Gene3D" id="2.30.110.10">
    <property type="entry name" value="Electron Transport, Fmn-binding Protein, Chain A"/>
    <property type="match status" value="1"/>
</dbReference>
<dbReference type="SMART" id="SM00903">
    <property type="entry name" value="Flavin_Reduct"/>
    <property type="match status" value="1"/>
</dbReference>
<name>A0AAE9SGL2_9SPIR</name>
<dbReference type="InterPro" id="IPR052174">
    <property type="entry name" value="Flavoredoxin"/>
</dbReference>
<dbReference type="PANTHER" id="PTHR43567:SF1">
    <property type="entry name" value="FLAVOREDOXIN"/>
    <property type="match status" value="1"/>
</dbReference>
<evidence type="ECO:0000313" key="6">
    <source>
        <dbReference type="Proteomes" id="UP001058682"/>
    </source>
</evidence>
<feature type="domain" description="Flavin reductase like" evidence="4">
    <location>
        <begin position="9"/>
        <end position="152"/>
    </location>
</feature>
<accession>A0AAE9SGL2</accession>
<dbReference type="Proteomes" id="UP001058682">
    <property type="component" value="Chromosome"/>
</dbReference>
<proteinExistence type="inferred from homology"/>
<dbReference type="AlphaFoldDB" id="A0AAE9SGL2"/>
<evidence type="ECO:0000313" key="5">
    <source>
        <dbReference type="EMBL" id="UTY32808.1"/>
    </source>
</evidence>
<dbReference type="InterPro" id="IPR002563">
    <property type="entry name" value="Flavin_Rdtase-like_dom"/>
</dbReference>
<dbReference type="Pfam" id="PF01613">
    <property type="entry name" value="Flavin_Reduct"/>
    <property type="match status" value="1"/>
</dbReference>
<evidence type="ECO:0000256" key="1">
    <source>
        <dbReference type="ARBA" id="ARBA00001917"/>
    </source>
</evidence>
<organism evidence="5 6">
    <name type="scientific">Treponema putidum</name>
    <dbReference type="NCBI Taxonomy" id="221027"/>
    <lineage>
        <taxon>Bacteria</taxon>
        <taxon>Pseudomonadati</taxon>
        <taxon>Spirochaetota</taxon>
        <taxon>Spirochaetia</taxon>
        <taxon>Spirochaetales</taxon>
        <taxon>Treponemataceae</taxon>
        <taxon>Treponema</taxon>
    </lineage>
</organism>
<dbReference type="EMBL" id="CP038804">
    <property type="protein sequence ID" value="UTY32808.1"/>
    <property type="molecule type" value="Genomic_DNA"/>
</dbReference>
<comment type="cofactor">
    <cofactor evidence="1">
        <name>FMN</name>
        <dbReference type="ChEBI" id="CHEBI:58210"/>
    </cofactor>
</comment>
<evidence type="ECO:0000259" key="4">
    <source>
        <dbReference type="SMART" id="SM00903"/>
    </source>
</evidence>
<dbReference type="RefSeq" id="WP_255818561.1">
    <property type="nucleotide sequence ID" value="NZ_CP038804.1"/>
</dbReference>
<protein>
    <submittedName>
        <fullName evidence="5">Flavin reductase family protein</fullName>
    </submittedName>
</protein>
<dbReference type="PANTHER" id="PTHR43567">
    <property type="entry name" value="FLAVOREDOXIN-RELATED-RELATED"/>
    <property type="match status" value="1"/>
</dbReference>
<evidence type="ECO:0000256" key="3">
    <source>
        <dbReference type="ARBA" id="ARBA00038054"/>
    </source>
</evidence>
<keyword evidence="2" id="KW-0285">Flavoprotein</keyword>
<dbReference type="GO" id="GO:0016646">
    <property type="term" value="F:oxidoreductase activity, acting on the CH-NH group of donors, NAD or NADP as acceptor"/>
    <property type="evidence" value="ECO:0007669"/>
    <property type="project" value="UniProtKB-ARBA"/>
</dbReference>
<sequence length="194" mass="21597">MKKYLGLVQAVYPMPVLMVAAYDDNEKVNVMNVAWGQICHHDKVILFIDEGKKTWLNIKASKAFTVAIADRPHMVEADFFGIASGNKINDKFERTGYHAVKSDKVHAPIIEEFPVVMECELLEFLNTEHVSGIVGKIVNVKAEESVLSENGKVDPTKLNALIFEQFQNGYYVIGEKVGKAWSVGAPLMKKGKNA</sequence>
<comment type="similarity">
    <text evidence="3">Belongs to the flavoredoxin family.</text>
</comment>
<reference evidence="5" key="1">
    <citation type="submission" date="2019-04" db="EMBL/GenBank/DDBJ databases">
        <title>Whole genome sequencing of oral phylogroup 2 treponemes.</title>
        <authorList>
            <person name="Chan Y."/>
            <person name="Zeng H.H."/>
            <person name="Yu X.L."/>
            <person name="Leung W.K."/>
            <person name="Watt R.M."/>
        </authorList>
    </citation>
    <scope>NUCLEOTIDE SEQUENCE</scope>
    <source>
        <strain evidence="5">OMZ 835</strain>
    </source>
</reference>
<gene>
    <name evidence="5" type="ORF">E4N74_01380</name>
</gene>